<dbReference type="RefSeq" id="WP_366924244.1">
    <property type="nucleotide sequence ID" value="NZ_CP121694.1"/>
</dbReference>
<dbReference type="KEGG" id="dbc:MFMK1_001208"/>
<dbReference type="PANTHER" id="PTHR13847:SF287">
    <property type="entry name" value="FAD-DEPENDENT OXIDOREDUCTASE DOMAIN-CONTAINING PROTEIN 1"/>
    <property type="match status" value="1"/>
</dbReference>
<dbReference type="SUPFAM" id="SSF51905">
    <property type="entry name" value="FAD/NAD(P)-binding domain"/>
    <property type="match status" value="1"/>
</dbReference>
<evidence type="ECO:0000259" key="2">
    <source>
        <dbReference type="Pfam" id="PF01266"/>
    </source>
</evidence>
<dbReference type="SUPFAM" id="SSF54373">
    <property type="entry name" value="FAD-linked reductases, C-terminal domain"/>
    <property type="match status" value="1"/>
</dbReference>
<dbReference type="Gene3D" id="3.30.9.10">
    <property type="entry name" value="D-Amino Acid Oxidase, subunit A, domain 2"/>
    <property type="match status" value="1"/>
</dbReference>
<dbReference type="GO" id="GO:0016491">
    <property type="term" value="F:oxidoreductase activity"/>
    <property type="evidence" value="ECO:0007669"/>
    <property type="project" value="UniProtKB-KW"/>
</dbReference>
<keyword evidence="4" id="KW-1185">Reference proteome</keyword>
<dbReference type="Gene3D" id="3.50.50.60">
    <property type="entry name" value="FAD/NAD(P)-binding domain"/>
    <property type="match status" value="1"/>
</dbReference>
<dbReference type="EMBL" id="CP121694">
    <property type="protein sequence ID" value="WRO21400.1"/>
    <property type="molecule type" value="Genomic_DNA"/>
</dbReference>
<dbReference type="GO" id="GO:0005737">
    <property type="term" value="C:cytoplasm"/>
    <property type="evidence" value="ECO:0007669"/>
    <property type="project" value="TreeGrafter"/>
</dbReference>
<gene>
    <name evidence="3" type="ORF">MFMK1_001208</name>
</gene>
<reference evidence="3 4" key="1">
    <citation type="submission" date="2023-04" db="EMBL/GenBank/DDBJ databases">
        <authorList>
            <person name="Hsu D."/>
        </authorList>
    </citation>
    <scope>NUCLEOTIDE SEQUENCE [LARGE SCALE GENOMIC DNA]</scope>
    <source>
        <strain evidence="3 4">MK1</strain>
    </source>
</reference>
<dbReference type="Pfam" id="PF01266">
    <property type="entry name" value="DAO"/>
    <property type="match status" value="1"/>
</dbReference>
<dbReference type="InterPro" id="IPR006076">
    <property type="entry name" value="FAD-dep_OxRdtase"/>
</dbReference>
<dbReference type="AlphaFoldDB" id="A0AAU0UKK2"/>
<organism evidence="3 4">
    <name type="scientific">Metallumcola ferriviriculae</name>
    <dbReference type="NCBI Taxonomy" id="3039180"/>
    <lineage>
        <taxon>Bacteria</taxon>
        <taxon>Bacillati</taxon>
        <taxon>Bacillota</taxon>
        <taxon>Clostridia</taxon>
        <taxon>Neomoorellales</taxon>
        <taxon>Desulfitibacteraceae</taxon>
        <taxon>Metallumcola</taxon>
    </lineage>
</organism>
<evidence type="ECO:0000313" key="4">
    <source>
        <dbReference type="Proteomes" id="UP001329915"/>
    </source>
</evidence>
<proteinExistence type="predicted"/>
<sequence length="384" mass="41762">MRKTAGAVIIGGGIHGCSIAYNLAKKGMKDVVLLEKRFLCSGGSGRSAAGIRHQFGTEINIRLAAASVRMMESLAEDLAYPRGIDLMQGGYMMLAFSDSQLDQFKKNAKLQNSLEDVNTRILSVNEVEQIVKGINPEGLVGASFNDRDGHIDPFHATQAYANAARRLGADIYTGTEVVDVLVQGGAVTGVVTDKGDVISTPMVINAAGPYGGVVSEMVGIQVPLYPERHQILVTEPLEMFLPCMVISFTHGTYFKQTPHGSLLLGVGDPDHEVKDFNEESTWQFLKDVAQKVTYHLPLLKEVRVVRQWAGLYDITPDSQAILGKTDVEGFYLDIGWSGHGLQLAPIVGKMMAQLITGEKPDIDISCMDINRFKQGRLIPEPACV</sequence>
<evidence type="ECO:0000256" key="1">
    <source>
        <dbReference type="ARBA" id="ARBA00023002"/>
    </source>
</evidence>
<dbReference type="Proteomes" id="UP001329915">
    <property type="component" value="Chromosome"/>
</dbReference>
<name>A0AAU0UKK2_9FIRM</name>
<protein>
    <submittedName>
        <fullName evidence="3">FAD-binding oxidoreductase</fullName>
    </submittedName>
</protein>
<feature type="domain" description="FAD dependent oxidoreductase" evidence="2">
    <location>
        <begin position="8"/>
        <end position="354"/>
    </location>
</feature>
<dbReference type="InterPro" id="IPR036188">
    <property type="entry name" value="FAD/NAD-bd_sf"/>
</dbReference>
<accession>A0AAU0UKK2</accession>
<evidence type="ECO:0000313" key="3">
    <source>
        <dbReference type="EMBL" id="WRO21400.1"/>
    </source>
</evidence>
<keyword evidence="1" id="KW-0560">Oxidoreductase</keyword>
<dbReference type="PANTHER" id="PTHR13847">
    <property type="entry name" value="SARCOSINE DEHYDROGENASE-RELATED"/>
    <property type="match status" value="1"/>
</dbReference>